<sequence>MGAYFASLLFANYCQYHDTPGFNINLTDLSVSVCWAAERPQITSDLKIQLHVDTSIPHPQATFALVGTVSFIKAKNVRLYLLVDPEYIRCIGFEANANPPVPSMHSLPARPSLSLCFNMVRPPALAGPYIAPLVPRGKEFGVLFYDMIALSTVDKFTIYFDPVTVGAEVQAQFALLLSLFSSALRPAPSDSYNLRRLYCGQGGWLMQLRTTVGRLSSTTIQDYVLHCSPAVDDQGSELAGGYPDNNLDSL</sequence>
<protein>
    <submittedName>
        <fullName evidence="1">Uncharacterized protein</fullName>
    </submittedName>
</protein>
<gene>
    <name evidence="1" type="ORF">QBC32DRAFT_146476</name>
</gene>
<proteinExistence type="predicted"/>
<organism evidence="1 2">
    <name type="scientific">Pseudoneurospora amorphoporcata</name>
    <dbReference type="NCBI Taxonomy" id="241081"/>
    <lineage>
        <taxon>Eukaryota</taxon>
        <taxon>Fungi</taxon>
        <taxon>Dikarya</taxon>
        <taxon>Ascomycota</taxon>
        <taxon>Pezizomycotina</taxon>
        <taxon>Sordariomycetes</taxon>
        <taxon>Sordariomycetidae</taxon>
        <taxon>Sordariales</taxon>
        <taxon>Sordariaceae</taxon>
        <taxon>Pseudoneurospora</taxon>
    </lineage>
</organism>
<name>A0AAN6SG28_9PEZI</name>
<evidence type="ECO:0000313" key="2">
    <source>
        <dbReference type="Proteomes" id="UP001303222"/>
    </source>
</evidence>
<dbReference type="AlphaFoldDB" id="A0AAN6SG28"/>
<evidence type="ECO:0000313" key="1">
    <source>
        <dbReference type="EMBL" id="KAK3952249.1"/>
    </source>
</evidence>
<dbReference type="EMBL" id="MU859128">
    <property type="protein sequence ID" value="KAK3952249.1"/>
    <property type="molecule type" value="Genomic_DNA"/>
</dbReference>
<keyword evidence="2" id="KW-1185">Reference proteome</keyword>
<comment type="caution">
    <text evidence="1">The sequence shown here is derived from an EMBL/GenBank/DDBJ whole genome shotgun (WGS) entry which is preliminary data.</text>
</comment>
<reference evidence="1" key="2">
    <citation type="submission" date="2023-06" db="EMBL/GenBank/DDBJ databases">
        <authorList>
            <consortium name="Lawrence Berkeley National Laboratory"/>
            <person name="Mondo S.J."/>
            <person name="Hensen N."/>
            <person name="Bonometti L."/>
            <person name="Westerberg I."/>
            <person name="Brannstrom I.O."/>
            <person name="Guillou S."/>
            <person name="Cros-Aarteil S."/>
            <person name="Calhoun S."/>
            <person name="Haridas S."/>
            <person name="Kuo A."/>
            <person name="Pangilinan J."/>
            <person name="Riley R."/>
            <person name="Labutti K."/>
            <person name="Andreopoulos B."/>
            <person name="Lipzen A."/>
            <person name="Chen C."/>
            <person name="Yanf M."/>
            <person name="Daum C."/>
            <person name="Ng V."/>
            <person name="Clum A."/>
            <person name="Steindorff A."/>
            <person name="Ohm R."/>
            <person name="Martin F."/>
            <person name="Silar P."/>
            <person name="Natvig D."/>
            <person name="Lalanne C."/>
            <person name="Gautier V."/>
            <person name="Ament-Velasquez S.L."/>
            <person name="Kruys A."/>
            <person name="Hutchinson M.I."/>
            <person name="Powell A.J."/>
            <person name="Barry K."/>
            <person name="Miller A.N."/>
            <person name="Grigoriev I.V."/>
            <person name="Debuchy R."/>
            <person name="Gladieux P."/>
            <person name="Thoren M.H."/>
            <person name="Johannesson H."/>
        </authorList>
    </citation>
    <scope>NUCLEOTIDE SEQUENCE</scope>
    <source>
        <strain evidence="1">CBS 626.80</strain>
    </source>
</reference>
<dbReference type="Proteomes" id="UP001303222">
    <property type="component" value="Unassembled WGS sequence"/>
</dbReference>
<reference evidence="1" key="1">
    <citation type="journal article" date="2023" name="Mol. Phylogenet. Evol.">
        <title>Genome-scale phylogeny and comparative genomics of the fungal order Sordariales.</title>
        <authorList>
            <person name="Hensen N."/>
            <person name="Bonometti L."/>
            <person name="Westerberg I."/>
            <person name="Brannstrom I.O."/>
            <person name="Guillou S."/>
            <person name="Cros-Aarteil S."/>
            <person name="Calhoun S."/>
            <person name="Haridas S."/>
            <person name="Kuo A."/>
            <person name="Mondo S."/>
            <person name="Pangilinan J."/>
            <person name="Riley R."/>
            <person name="LaButti K."/>
            <person name="Andreopoulos B."/>
            <person name="Lipzen A."/>
            <person name="Chen C."/>
            <person name="Yan M."/>
            <person name="Daum C."/>
            <person name="Ng V."/>
            <person name="Clum A."/>
            <person name="Steindorff A."/>
            <person name="Ohm R.A."/>
            <person name="Martin F."/>
            <person name="Silar P."/>
            <person name="Natvig D.O."/>
            <person name="Lalanne C."/>
            <person name="Gautier V."/>
            <person name="Ament-Velasquez S.L."/>
            <person name="Kruys A."/>
            <person name="Hutchinson M.I."/>
            <person name="Powell A.J."/>
            <person name="Barry K."/>
            <person name="Miller A.N."/>
            <person name="Grigoriev I.V."/>
            <person name="Debuchy R."/>
            <person name="Gladieux P."/>
            <person name="Hiltunen Thoren M."/>
            <person name="Johannesson H."/>
        </authorList>
    </citation>
    <scope>NUCLEOTIDE SEQUENCE</scope>
    <source>
        <strain evidence="1">CBS 626.80</strain>
    </source>
</reference>
<accession>A0AAN6SG28</accession>